<keyword evidence="5" id="KW-0004">4Fe-4S</keyword>
<evidence type="ECO:0000256" key="9">
    <source>
        <dbReference type="ARBA" id="ARBA00023002"/>
    </source>
</evidence>
<keyword evidence="6" id="KW-0349">Heme</keyword>
<accession>A0A0X2NMS5</accession>
<comment type="similarity">
    <text evidence="3">Belongs to the nitrite and sulfite reductase 4Fe-4S domain family.</text>
</comment>
<dbReference type="GO" id="GO:0050311">
    <property type="term" value="F:sulfite reductase (ferredoxin) activity"/>
    <property type="evidence" value="ECO:0007669"/>
    <property type="project" value="UniProtKB-EC"/>
</dbReference>
<evidence type="ECO:0000256" key="13">
    <source>
        <dbReference type="SAM" id="MobiDB-lite"/>
    </source>
</evidence>
<feature type="domain" description="Nitrite/Sulfite reductase ferredoxin-like" evidence="15">
    <location>
        <begin position="581"/>
        <end position="643"/>
    </location>
</feature>
<dbReference type="Gene3D" id="3.90.480.20">
    <property type="match status" value="1"/>
</dbReference>
<dbReference type="InterPro" id="IPR006067">
    <property type="entry name" value="NO2/SO3_Rdtase_4Fe4S_dom"/>
</dbReference>
<dbReference type="PROSITE" id="PS00365">
    <property type="entry name" value="NIR_SIR"/>
    <property type="match status" value="1"/>
</dbReference>
<dbReference type="EMBL" id="FAUH01000015">
    <property type="protein sequence ID" value="CUU66792.1"/>
    <property type="molecule type" value="Genomic_DNA"/>
</dbReference>
<dbReference type="AlphaFoldDB" id="A0A0X2NMS5"/>
<gene>
    <name evidence="16" type="ORF">CVAR292_02139</name>
</gene>
<proteinExistence type="inferred from homology"/>
<evidence type="ECO:0000256" key="12">
    <source>
        <dbReference type="ARBA" id="ARBA00049518"/>
    </source>
</evidence>
<dbReference type="FunFam" id="3.30.413.10:FF:000009">
    <property type="entry name" value="Sulfite reductase [ferredoxin]"/>
    <property type="match status" value="1"/>
</dbReference>
<dbReference type="GO" id="GO:0020037">
    <property type="term" value="F:heme binding"/>
    <property type="evidence" value="ECO:0007669"/>
    <property type="project" value="InterPro"/>
</dbReference>
<dbReference type="PRINTS" id="PR00397">
    <property type="entry name" value="SIROHAEM"/>
</dbReference>
<feature type="compositionally biased region" description="Acidic residues" evidence="13">
    <location>
        <begin position="166"/>
        <end position="187"/>
    </location>
</feature>
<dbReference type="InterPro" id="IPR051329">
    <property type="entry name" value="NIR_SIR_4Fe-4S"/>
</dbReference>
<evidence type="ECO:0000256" key="8">
    <source>
        <dbReference type="ARBA" id="ARBA00022784"/>
    </source>
</evidence>
<keyword evidence="8" id="KW-0883">Thioether bond</keyword>
<dbReference type="Pfam" id="PF03460">
    <property type="entry name" value="NIR_SIR_ferr"/>
    <property type="match status" value="2"/>
</dbReference>
<feature type="compositionally biased region" description="Low complexity" evidence="13">
    <location>
        <begin position="205"/>
        <end position="219"/>
    </location>
</feature>
<feature type="region of interest" description="Disordered" evidence="13">
    <location>
        <begin position="380"/>
        <end position="410"/>
    </location>
</feature>
<evidence type="ECO:0000256" key="7">
    <source>
        <dbReference type="ARBA" id="ARBA00022723"/>
    </source>
</evidence>
<feature type="domain" description="Nitrite/sulphite reductase 4Fe-4S" evidence="14">
    <location>
        <begin position="903"/>
        <end position="1038"/>
    </location>
</feature>
<keyword evidence="11" id="KW-0411">Iron-sulfur</keyword>
<evidence type="ECO:0000256" key="2">
    <source>
        <dbReference type="ARBA" id="ARBA00003247"/>
    </source>
</evidence>
<feature type="region of interest" description="Disordered" evidence="13">
    <location>
        <begin position="143"/>
        <end position="299"/>
    </location>
</feature>
<name>A0A0X2NMS5_9CORY</name>
<feature type="compositionally biased region" description="Acidic residues" evidence="13">
    <location>
        <begin position="393"/>
        <end position="407"/>
    </location>
</feature>
<dbReference type="Proteomes" id="UP000182498">
    <property type="component" value="Unassembled WGS sequence"/>
</dbReference>
<dbReference type="InterPro" id="IPR036136">
    <property type="entry name" value="Nit/Sulf_reduc_fer-like_dom_sf"/>
</dbReference>
<evidence type="ECO:0000256" key="6">
    <source>
        <dbReference type="ARBA" id="ARBA00022617"/>
    </source>
</evidence>
<feature type="compositionally biased region" description="Low complexity" evidence="13">
    <location>
        <begin position="380"/>
        <end position="392"/>
    </location>
</feature>
<dbReference type="InterPro" id="IPR006066">
    <property type="entry name" value="NO2/SO3_Rdtase_FeS/sirohaem_BS"/>
</dbReference>
<dbReference type="GO" id="GO:0051539">
    <property type="term" value="F:4 iron, 4 sulfur cluster binding"/>
    <property type="evidence" value="ECO:0007669"/>
    <property type="project" value="UniProtKB-KW"/>
</dbReference>
<dbReference type="PANTHER" id="PTHR32439:SF0">
    <property type="entry name" value="FERREDOXIN--NITRITE REDUCTASE, CHLOROPLASTIC"/>
    <property type="match status" value="1"/>
</dbReference>
<feature type="compositionally biased region" description="Low complexity" evidence="13">
    <location>
        <begin position="150"/>
        <end position="165"/>
    </location>
</feature>
<evidence type="ECO:0000256" key="4">
    <source>
        <dbReference type="ARBA" id="ARBA00012353"/>
    </source>
</evidence>
<feature type="compositionally biased region" description="Acidic residues" evidence="13">
    <location>
        <begin position="67"/>
        <end position="85"/>
    </location>
</feature>
<dbReference type="SUPFAM" id="SSF56014">
    <property type="entry name" value="Nitrite and sulphite reductase 4Fe-4S domain-like"/>
    <property type="match status" value="2"/>
</dbReference>
<feature type="domain" description="Nitrite/Sulfite reductase ferredoxin-like" evidence="15">
    <location>
        <begin position="827"/>
        <end position="892"/>
    </location>
</feature>
<feature type="domain" description="Nitrite/sulphite reductase 4Fe-4S" evidence="14">
    <location>
        <begin position="652"/>
        <end position="804"/>
    </location>
</feature>
<sequence>MTTATDSPSREAVRKAAAAKEDAAAVAKSAADAAKADPDNDQLADELREARNAQRRAARALKKAEEALESEETGDAPEDAEDATPAEELSPVDAARAELRRLEDAQAELTAATVRADAAAEADPGNSDLFAAARKARWDELKGTKAVQKAATALAEAEAAAPETASADDVEDATDTTDAADDTDDTDAAPAGPLTIADAERQLADAESATEAAEAAAEAAPDDKQLSAAARRARAAQKKAARALKRARKAAVEGDDADGSAESEDAAAETSTETPVAEVPAAAEVPAPQAAPAAAATPSAPVLTQDTLALVSSGASVLAVAADASERAAAADPTNTLLAEAARSARAAAQQAAQAVAAAAALHGAAPTVAAQAVAPATPAAPAEPAPAAEADVTAEPETSTEPETPAEDPAVIEAREALAAAEETQNGFAAATLKAEAAAEAEPGNSDLFSAARKARWDELKASKAVQKATAALEKAIADAPPAPRVLTDEEKEDRKAPKPQGQWLIDGKEPLNGDERIKQEDAGLAVADRVREIYAKAGFDSIPPEDLAPRFKWIGMYTQRRQDMDGEQTGTLTNAELQDRYFMMRIRLDGGQVTPQQLRVIGGISADFARNTADFTDRQNIQLHWIRVEDVPEIWDRLAAVNLDTFFGCGDVPRVVLGSPVAGVSKDEIIDATPAIREIKENWLTRDEFTNLPRKFKTAISGNRRQDVTHEIQDVSFIGSEHPEHGPGFDLWVGGGLSTNPMFAQRLGVWVPLDEVPEVWAGVVRIFRDYGYRKLRNRARLKFLVADWGVEKFRRILEEDYVGHTLIDGPEPEVWPGYRDHVGVHEQRDGKFYVGVKPTVGHTEGDQLVHLADLAEERGITQIRTTPDKELIFLGLEQDAVDDLAEALEKEGLSTRPSSFRRDIISCTGLEYCKLALVTTKQRAISLADQLEEKLGDLDVPLKISLNGCPNSCARTQVADIGLKGQIVTDDDGNRVEGFQVHLGGALGMHPDWGKKLRGHKVTSAGLDDYVVRVVENYKENRTSADEQFRDWVLRAPEEQLQ</sequence>
<evidence type="ECO:0000259" key="15">
    <source>
        <dbReference type="Pfam" id="PF03460"/>
    </source>
</evidence>
<keyword evidence="10" id="KW-0408">Iron</keyword>
<keyword evidence="9 16" id="KW-0560">Oxidoreductase</keyword>
<dbReference type="PANTHER" id="PTHR32439">
    <property type="entry name" value="FERREDOXIN--NITRITE REDUCTASE, CHLOROPLASTIC"/>
    <property type="match status" value="1"/>
</dbReference>
<dbReference type="InterPro" id="IPR005117">
    <property type="entry name" value="NiRdtase/SiRdtase_haem-b_fer"/>
</dbReference>
<dbReference type="Gene3D" id="3.30.413.10">
    <property type="entry name" value="Sulfite Reductase Hemoprotein, domain 1"/>
    <property type="match status" value="2"/>
</dbReference>
<evidence type="ECO:0000256" key="11">
    <source>
        <dbReference type="ARBA" id="ARBA00023014"/>
    </source>
</evidence>
<feature type="compositionally biased region" description="Acidic residues" evidence="13">
    <location>
        <begin position="253"/>
        <end position="267"/>
    </location>
</feature>
<comment type="catalytic activity">
    <reaction evidence="12">
        <text>hydrogen sulfide + 6 oxidized [2Fe-2S]-[ferredoxin] + 3 H2O = sulfite + 6 reduced [2Fe-2S]-[ferredoxin] + 7 H(+)</text>
        <dbReference type="Rhea" id="RHEA:23132"/>
        <dbReference type="Rhea" id="RHEA-COMP:10000"/>
        <dbReference type="Rhea" id="RHEA-COMP:10001"/>
        <dbReference type="ChEBI" id="CHEBI:15377"/>
        <dbReference type="ChEBI" id="CHEBI:15378"/>
        <dbReference type="ChEBI" id="CHEBI:17359"/>
        <dbReference type="ChEBI" id="CHEBI:29919"/>
        <dbReference type="ChEBI" id="CHEBI:33737"/>
        <dbReference type="ChEBI" id="CHEBI:33738"/>
        <dbReference type="EC" id="1.8.7.1"/>
    </reaction>
</comment>
<comment type="cofactor">
    <cofactor evidence="1">
        <name>[4Fe-4S] cluster</name>
        <dbReference type="ChEBI" id="CHEBI:49883"/>
    </cofactor>
</comment>
<feature type="compositionally biased region" description="Low complexity" evidence="13">
    <location>
        <begin position="24"/>
        <end position="33"/>
    </location>
</feature>
<dbReference type="Pfam" id="PF01077">
    <property type="entry name" value="NIR_SIR"/>
    <property type="match status" value="2"/>
</dbReference>
<evidence type="ECO:0000256" key="5">
    <source>
        <dbReference type="ARBA" id="ARBA00022485"/>
    </source>
</evidence>
<evidence type="ECO:0000259" key="14">
    <source>
        <dbReference type="Pfam" id="PF01077"/>
    </source>
</evidence>
<feature type="region of interest" description="Disordered" evidence="13">
    <location>
        <begin position="484"/>
        <end position="515"/>
    </location>
</feature>
<comment type="function">
    <text evidence="2">Catalyzes the reduction of sulfite to sulfide, a step in the biosynthesis of sulfur-containing amino acids and cofactors.</text>
</comment>
<protein>
    <recommendedName>
        <fullName evidence="4">assimilatory sulfite reductase (ferredoxin)</fullName>
        <ecNumber evidence="4">1.8.7.1</ecNumber>
    </recommendedName>
</protein>
<evidence type="ECO:0000256" key="3">
    <source>
        <dbReference type="ARBA" id="ARBA00010429"/>
    </source>
</evidence>
<organism evidence="16 17">
    <name type="scientific">Corynebacterium variabile</name>
    <dbReference type="NCBI Taxonomy" id="1727"/>
    <lineage>
        <taxon>Bacteria</taxon>
        <taxon>Bacillati</taxon>
        <taxon>Actinomycetota</taxon>
        <taxon>Actinomycetes</taxon>
        <taxon>Mycobacteriales</taxon>
        <taxon>Corynebacteriaceae</taxon>
        <taxon>Corynebacterium</taxon>
    </lineage>
</organism>
<evidence type="ECO:0000256" key="1">
    <source>
        <dbReference type="ARBA" id="ARBA00001966"/>
    </source>
</evidence>
<feature type="compositionally biased region" description="Basic and acidic residues" evidence="13">
    <location>
        <begin position="8"/>
        <end position="23"/>
    </location>
</feature>
<feature type="compositionally biased region" description="Basic and acidic residues" evidence="13">
    <location>
        <begin position="488"/>
        <end position="498"/>
    </location>
</feature>
<feature type="compositionally biased region" description="Low complexity" evidence="13">
    <location>
        <begin position="268"/>
        <end position="299"/>
    </location>
</feature>
<evidence type="ECO:0000313" key="16">
    <source>
        <dbReference type="EMBL" id="CUU66792.1"/>
    </source>
</evidence>
<dbReference type="EC" id="1.8.7.1" evidence="4"/>
<evidence type="ECO:0000256" key="10">
    <source>
        <dbReference type="ARBA" id="ARBA00023004"/>
    </source>
</evidence>
<feature type="region of interest" description="Disordered" evidence="13">
    <location>
        <begin position="1"/>
        <end position="101"/>
    </location>
</feature>
<dbReference type="InterPro" id="IPR045854">
    <property type="entry name" value="NO2/SO3_Rdtase_4Fe4S_sf"/>
</dbReference>
<dbReference type="GO" id="GO:0046872">
    <property type="term" value="F:metal ion binding"/>
    <property type="evidence" value="ECO:0007669"/>
    <property type="project" value="UniProtKB-KW"/>
</dbReference>
<keyword evidence="17" id="KW-1185">Reference proteome</keyword>
<feature type="compositionally biased region" description="Basic residues" evidence="13">
    <location>
        <begin position="231"/>
        <end position="249"/>
    </location>
</feature>
<evidence type="ECO:0000313" key="17">
    <source>
        <dbReference type="Proteomes" id="UP000182498"/>
    </source>
</evidence>
<dbReference type="SUPFAM" id="SSF55124">
    <property type="entry name" value="Nitrite/Sulfite reductase N-terminal domain-like"/>
    <property type="match status" value="2"/>
</dbReference>
<reference evidence="17" key="1">
    <citation type="submission" date="2015-11" db="EMBL/GenBank/DDBJ databases">
        <authorList>
            <person name="Dugat-Bony E."/>
        </authorList>
    </citation>
    <scope>NUCLEOTIDE SEQUENCE [LARGE SCALE GENOMIC DNA]</scope>
    <source>
        <strain evidence="17">Mu292</strain>
    </source>
</reference>
<keyword evidence="7" id="KW-0479">Metal-binding</keyword>